<organism evidence="2 3">
    <name type="scientific">Archangium lansingense</name>
    <dbReference type="NCBI Taxonomy" id="2995310"/>
    <lineage>
        <taxon>Bacteria</taxon>
        <taxon>Pseudomonadati</taxon>
        <taxon>Myxococcota</taxon>
        <taxon>Myxococcia</taxon>
        <taxon>Myxococcales</taxon>
        <taxon>Cystobacterineae</taxon>
        <taxon>Archangiaceae</taxon>
        <taxon>Archangium</taxon>
    </lineage>
</organism>
<gene>
    <name evidence="2" type="ORF">OV287_04935</name>
</gene>
<comment type="caution">
    <text evidence="2">The sequence shown here is derived from an EMBL/GenBank/DDBJ whole genome shotgun (WGS) entry which is preliminary data.</text>
</comment>
<protein>
    <recommendedName>
        <fullName evidence="4">Tetratricopeptide repeat protein</fullName>
    </recommendedName>
</protein>
<dbReference type="Proteomes" id="UP001207654">
    <property type="component" value="Unassembled WGS sequence"/>
</dbReference>
<accession>A0ABT3ZXK6</accession>
<sequence length="116" mass="12600">MRSQTMRALDAAVHLRDYKGDLDAAAKVLDVALARKDPSTDEERARVLATRAELAVDLGDKERAWIAPWDADGEPMSRTPSRRTSLSSPADTRLPSPAAFPRGARQVPAPRRPVGG</sequence>
<dbReference type="RefSeq" id="WP_267532812.1">
    <property type="nucleotide sequence ID" value="NZ_JAPNKA010000001.1"/>
</dbReference>
<evidence type="ECO:0000313" key="3">
    <source>
        <dbReference type="Proteomes" id="UP001207654"/>
    </source>
</evidence>
<reference evidence="2 3" key="1">
    <citation type="submission" date="2022-11" db="EMBL/GenBank/DDBJ databases">
        <title>Minimal conservation of predation-associated metabolite biosynthetic gene clusters underscores biosynthetic potential of Myxococcota including descriptions for ten novel species: Archangium lansinium sp. nov., Myxococcus landrumus sp. nov., Nannocystis bai.</title>
        <authorList>
            <person name="Ahearne A."/>
            <person name="Stevens C."/>
            <person name="Phillips K."/>
        </authorList>
    </citation>
    <scope>NUCLEOTIDE SEQUENCE [LARGE SCALE GENOMIC DNA]</scope>
    <source>
        <strain evidence="2 3">MIWBW</strain>
    </source>
</reference>
<feature type="compositionally biased region" description="Low complexity" evidence="1">
    <location>
        <begin position="77"/>
        <end position="89"/>
    </location>
</feature>
<name>A0ABT3ZXK6_9BACT</name>
<evidence type="ECO:0000256" key="1">
    <source>
        <dbReference type="SAM" id="MobiDB-lite"/>
    </source>
</evidence>
<keyword evidence="3" id="KW-1185">Reference proteome</keyword>
<evidence type="ECO:0000313" key="2">
    <source>
        <dbReference type="EMBL" id="MCY1073821.1"/>
    </source>
</evidence>
<evidence type="ECO:0008006" key="4">
    <source>
        <dbReference type="Google" id="ProtNLM"/>
    </source>
</evidence>
<dbReference type="EMBL" id="JAPNKA010000001">
    <property type="protein sequence ID" value="MCY1073821.1"/>
    <property type="molecule type" value="Genomic_DNA"/>
</dbReference>
<feature type="region of interest" description="Disordered" evidence="1">
    <location>
        <begin position="69"/>
        <end position="116"/>
    </location>
</feature>
<proteinExistence type="predicted"/>